<evidence type="ECO:0000256" key="2">
    <source>
        <dbReference type="ARBA" id="ARBA00022581"/>
    </source>
</evidence>
<comment type="subunit">
    <text evidence="4 5">Homooligomer. Interacts with the replication-associated protein (REP). Interacts with host proliferating cell nuclear antigen (PCNA). Interacts with host retinoblastoma-related protein 1 (RBR1), and may thereby deregulate the host cell cycle. Oligomerization and interaction with PCNA are necessary for optimal replication enhancement.</text>
</comment>
<dbReference type="EMBL" id="KT388078">
    <property type="protein sequence ID" value="ALR86821.1"/>
    <property type="molecule type" value="Genomic_DNA"/>
</dbReference>
<dbReference type="InterPro" id="IPR000657">
    <property type="entry name" value="Gemini_AL3"/>
</dbReference>
<accession>A0A0S3JNP5</accession>
<proteinExistence type="inferred from homology"/>
<evidence type="ECO:0000256" key="4">
    <source>
        <dbReference type="ARBA" id="ARBA00025955"/>
    </source>
</evidence>
<keyword evidence="2 5" id="KW-0945">Host-virus interaction</keyword>
<evidence type="ECO:0000256" key="3">
    <source>
        <dbReference type="ARBA" id="ARBA00025603"/>
    </source>
</evidence>
<dbReference type="PRINTS" id="PR00231">
    <property type="entry name" value="GEMCOATAL3"/>
</dbReference>
<evidence type="ECO:0000256" key="5">
    <source>
        <dbReference type="RuleBase" id="RU363029"/>
    </source>
</evidence>
<protein>
    <recommendedName>
        <fullName evidence="5">Replication enhancer</fullName>
        <shortName evidence="5">REn</shortName>
    </recommendedName>
</protein>
<evidence type="ECO:0000256" key="1">
    <source>
        <dbReference type="ARBA" id="ARBA00009424"/>
    </source>
</evidence>
<name>A0A0S3JNP5_9GEMI</name>
<organism evidence="6">
    <name type="scientific">Turnip leaf roll virus</name>
    <dbReference type="NCBI Taxonomy" id="1766828"/>
    <lineage>
        <taxon>Viruses</taxon>
        <taxon>Monodnaviria</taxon>
        <taxon>Shotokuvirae</taxon>
        <taxon>Cressdnaviricota</taxon>
        <taxon>Repensiviricetes</taxon>
        <taxon>Geplafuvirales</taxon>
        <taxon>Geminiviridae</taxon>
        <taxon>Turncurtovirus</taxon>
        <taxon>Turncurtovirus rapae</taxon>
    </lineage>
</organism>
<evidence type="ECO:0000313" key="6">
    <source>
        <dbReference type="EMBL" id="ALR86821.1"/>
    </source>
</evidence>
<sequence length="140" mass="16793">MAVVRDLRTGEPITHRQSTIGIYTHQTKNPFYLKLISWDHRESGWFNIRIKLRFNYNLRKQLGIHLCWIEFTALGRHRSLTGQRFTTIFLKRLNHYLDNLGVISLNLVINGISHVLFEDFNFVENIIHQEYRVAMKEEFY</sequence>
<comment type="function">
    <text evidence="3">Increases viral DNA accumulation. Enhances infectivity and symptom expression.</text>
</comment>
<reference evidence="6" key="1">
    <citation type="journal article" date="2016" name="Arch. Virol.">
        <title>Molecular diversity of turncurtoviruses in Iran.</title>
        <authorList>
            <person name="Kamali M."/>
            <person name="Heydarnejad J."/>
            <person name="Massumi H."/>
            <person name="Kvarnheden A."/>
            <person name="Kraberger S."/>
            <person name="Varsani A."/>
        </authorList>
    </citation>
    <scope>NUCLEOTIDE SEQUENCE</scope>
    <source>
        <strain evidence="6">IR:Zaf:Z2-15:Tur:12</strain>
    </source>
</reference>
<comment type="similarity">
    <text evidence="1 5">Belongs to the geminiviridae replication enhancer protein family.</text>
</comment>
<dbReference type="Pfam" id="PF01407">
    <property type="entry name" value="Gemini_AL3"/>
    <property type="match status" value="1"/>
</dbReference>
<dbReference type="GO" id="GO:0016032">
    <property type="term" value="P:viral process"/>
    <property type="evidence" value="ECO:0007669"/>
    <property type="project" value="InterPro"/>
</dbReference>